<evidence type="ECO:0000313" key="3">
    <source>
        <dbReference type="Proteomes" id="UP001370490"/>
    </source>
</evidence>
<name>A0AAN8ZNX6_9MAGN</name>
<accession>A0AAN8ZNX6</accession>
<gene>
    <name evidence="2" type="ORF">RJ641_030286</name>
</gene>
<keyword evidence="1" id="KW-0812">Transmembrane</keyword>
<evidence type="ECO:0000256" key="1">
    <source>
        <dbReference type="SAM" id="Phobius"/>
    </source>
</evidence>
<evidence type="ECO:0000313" key="2">
    <source>
        <dbReference type="EMBL" id="KAK6940755.1"/>
    </source>
</evidence>
<keyword evidence="1" id="KW-0472">Membrane</keyword>
<feature type="transmembrane region" description="Helical" evidence="1">
    <location>
        <begin position="41"/>
        <end position="62"/>
    </location>
</feature>
<reference evidence="2 3" key="1">
    <citation type="submission" date="2023-12" db="EMBL/GenBank/DDBJ databases">
        <title>A high-quality genome assembly for Dillenia turbinata (Dilleniales).</title>
        <authorList>
            <person name="Chanderbali A."/>
        </authorList>
    </citation>
    <scope>NUCLEOTIDE SEQUENCE [LARGE SCALE GENOMIC DNA]</scope>
    <source>
        <strain evidence="2">LSX21</strain>
        <tissue evidence="2">Leaf</tissue>
    </source>
</reference>
<protein>
    <submittedName>
        <fullName evidence="2">Uncharacterized protein</fullName>
    </submittedName>
</protein>
<proteinExistence type="predicted"/>
<organism evidence="2 3">
    <name type="scientific">Dillenia turbinata</name>
    <dbReference type="NCBI Taxonomy" id="194707"/>
    <lineage>
        <taxon>Eukaryota</taxon>
        <taxon>Viridiplantae</taxon>
        <taxon>Streptophyta</taxon>
        <taxon>Embryophyta</taxon>
        <taxon>Tracheophyta</taxon>
        <taxon>Spermatophyta</taxon>
        <taxon>Magnoliopsida</taxon>
        <taxon>eudicotyledons</taxon>
        <taxon>Gunneridae</taxon>
        <taxon>Pentapetalae</taxon>
        <taxon>Dilleniales</taxon>
        <taxon>Dilleniaceae</taxon>
        <taxon>Dillenia</taxon>
    </lineage>
</organism>
<dbReference type="AlphaFoldDB" id="A0AAN8ZNX6"/>
<keyword evidence="3" id="KW-1185">Reference proteome</keyword>
<comment type="caution">
    <text evidence="2">The sequence shown here is derived from an EMBL/GenBank/DDBJ whole genome shotgun (WGS) entry which is preliminary data.</text>
</comment>
<sequence length="92" mass="10359">MEKPHQTHLLFFYSKMIESGIRPNSYTFMYLIKALISRTGLLSSQFVSSALLGFYVGVCCFVNRGRQVFGVMGYDVSGLRLFDTSEESVADV</sequence>
<dbReference type="EMBL" id="JBAMMX010000005">
    <property type="protein sequence ID" value="KAK6940755.1"/>
    <property type="molecule type" value="Genomic_DNA"/>
</dbReference>
<keyword evidence="1" id="KW-1133">Transmembrane helix</keyword>
<dbReference type="Proteomes" id="UP001370490">
    <property type="component" value="Unassembled WGS sequence"/>
</dbReference>